<evidence type="ECO:0000313" key="2">
    <source>
        <dbReference type="EMBL" id="SPD94070.1"/>
    </source>
</evidence>
<keyword evidence="1" id="KW-1133">Transmembrane helix</keyword>
<dbReference type="RefSeq" id="WP_072614239.1">
    <property type="nucleotide sequence ID" value="NZ_AP017935.1"/>
</dbReference>
<dbReference type="Proteomes" id="UP000239237">
    <property type="component" value="Unassembled WGS sequence"/>
</dbReference>
<evidence type="ECO:0000313" key="5">
    <source>
        <dbReference type="Proteomes" id="UP000239237"/>
    </source>
</evidence>
<accession>A0A2N9KF75</accession>
<reference evidence="3 4" key="1">
    <citation type="submission" date="2018-02" db="EMBL/GenBank/DDBJ databases">
        <authorList>
            <person name="Cohen D.B."/>
            <person name="Kent A.D."/>
        </authorList>
    </citation>
    <scope>NUCLEOTIDE SEQUENCE [LARGE SCALE GENOMIC DNA]</scope>
    <source>
        <strain evidence="3 4">CECT 9216</strain>
    </source>
</reference>
<protein>
    <submittedName>
        <fullName evidence="3">D-Ala-teichoic acid biosynthesis protein</fullName>
    </submittedName>
</protein>
<dbReference type="Pfam" id="PF12459">
    <property type="entry name" value="DltX"/>
    <property type="match status" value="1"/>
</dbReference>
<gene>
    <name evidence="2" type="ORF">LES8486_01517</name>
    <name evidence="3" type="ORF">LES9216_01664</name>
</gene>
<dbReference type="AlphaFoldDB" id="A0A2N9KF75"/>
<feature type="transmembrane region" description="Helical" evidence="1">
    <location>
        <begin position="12"/>
        <end position="32"/>
    </location>
</feature>
<evidence type="ECO:0000313" key="3">
    <source>
        <dbReference type="EMBL" id="SPE09497.1"/>
    </source>
</evidence>
<dbReference type="KEGG" id="lsu:A6B45_08725"/>
<dbReference type="EMBL" id="OKQR01000003">
    <property type="protein sequence ID" value="SPD94070.1"/>
    <property type="molecule type" value="Genomic_DNA"/>
</dbReference>
<keyword evidence="5" id="KW-1185">Reference proteome</keyword>
<evidence type="ECO:0000313" key="4">
    <source>
        <dbReference type="Proteomes" id="UP000237923"/>
    </source>
</evidence>
<evidence type="ECO:0000256" key="1">
    <source>
        <dbReference type="SAM" id="Phobius"/>
    </source>
</evidence>
<organism evidence="3 4">
    <name type="scientific">Leuconostoc suionicum</name>
    <dbReference type="NCBI Taxonomy" id="1511761"/>
    <lineage>
        <taxon>Bacteria</taxon>
        <taxon>Bacillati</taxon>
        <taxon>Bacillota</taxon>
        <taxon>Bacilli</taxon>
        <taxon>Lactobacillales</taxon>
        <taxon>Lactobacillaceae</taxon>
        <taxon>Leuconostoc</taxon>
    </lineage>
</organism>
<keyword evidence="1" id="KW-0472">Membrane</keyword>
<sequence>MLKHFFQHPVVNFVGRTVFYFLIILSLLYLYGYSGVGEGHFLYNEF</sequence>
<dbReference type="InterPro" id="IPR021008">
    <property type="entry name" value="DltX"/>
</dbReference>
<keyword evidence="1" id="KW-0812">Transmembrane</keyword>
<dbReference type="Proteomes" id="UP000237923">
    <property type="component" value="Unassembled WGS sequence"/>
</dbReference>
<proteinExistence type="predicted"/>
<name>A0A2N9KF75_9LACO</name>
<reference evidence="2 5" key="2">
    <citation type="submission" date="2018-02" db="EMBL/GenBank/DDBJ databases">
        <authorList>
            <person name="Rodrigo-Torres L."/>
            <person name="Arahal R. D."/>
            <person name="Lucena T."/>
        </authorList>
    </citation>
    <scope>NUCLEOTIDE SEQUENCE [LARGE SCALE GENOMIC DNA]</scope>
    <source>
        <strain evidence="2 5">CECT 8486</strain>
    </source>
</reference>
<dbReference type="GeneID" id="99674879"/>
<dbReference type="EMBL" id="OKQU01000003">
    <property type="protein sequence ID" value="SPE09497.1"/>
    <property type="molecule type" value="Genomic_DNA"/>
</dbReference>